<organism evidence="1 2">
    <name type="scientific">Choristoneura fumiferana</name>
    <name type="common">Spruce budworm moth</name>
    <name type="synonym">Archips fumiferana</name>
    <dbReference type="NCBI Taxonomy" id="7141"/>
    <lineage>
        <taxon>Eukaryota</taxon>
        <taxon>Metazoa</taxon>
        <taxon>Ecdysozoa</taxon>
        <taxon>Arthropoda</taxon>
        <taxon>Hexapoda</taxon>
        <taxon>Insecta</taxon>
        <taxon>Pterygota</taxon>
        <taxon>Neoptera</taxon>
        <taxon>Endopterygota</taxon>
        <taxon>Lepidoptera</taxon>
        <taxon>Glossata</taxon>
        <taxon>Ditrysia</taxon>
        <taxon>Tortricoidea</taxon>
        <taxon>Tortricidae</taxon>
        <taxon>Tortricinae</taxon>
        <taxon>Choristoneura</taxon>
    </lineage>
</organism>
<sequence>MRRKSERTASKKAKPSPEKKATEKLKRTRTSKRRKQSTSSEESAEDTSPPCDTEAKIVEPEKKPPQTPTKEKEVSAEDAHEVWHVKTAEVPSDTGEIQKLKICLTRPPSTPERVDRSPRSRRKHSRATSSSDTPSVEAVEDRKKSKHRSKRAARESRDEPDQNQDSQGDEAEVDSEMQPATKDDQITQSTEAVSKSIPDETPMSTTGEEHKTDETEKPTESEKPPIDDQSKESDVQGKSSDADTTVASPKAEDRGDQVEDSKQSDEGSSTQCEAKMETQTTQEAQVTEERSDKNKTTDNKSETSESKPETEDSKEQSKGTQEKEEVTTEQEVSKSEDSSNNSKTEEPESSQNENQKANDNDVVDSFENIDKERRRSVSPDSVKPRREERSKERRRSRELERSESTQSAKDEPIQNGQAAPIVISRKRRWGSRSSKLTTQKSITISTDILKEIIPDVKPVEFEEVIEEKKQHKRIQSNEKLERPVLPKIVIDNTEHMEHYKKEYEERESENIKSREPLAANRRISIVKENDSIIARPPSPPRHKQSCILYITNLVRPFTLPQLKNLLQRTGRISEEGFWIDRIKSKCFVKYETEDQAVETRHALHGVTWPVSNPKTLQVDFSSQEAFDKAKANEDTDNAQATTIPGTVEDWLREQDMKRERGEMDKPWERKAAVVREWDFGKNDKDKDKERPKRDERILEKRRHRTPERSPEPAKKFKKKEEEAPAKLLDDLFRKTKATPCIYWLPLSLSKRSSGVNTWQSMSGACRSCAARIAVTSMESRVLVSGELMEFLNTSNPILSADREYILAPSEVEQVYRYSTTAKFALYEIATQEVTLVADHQRLQLCIFGGGHSLAYVLDNNVYYLPENSSEAIQLTDDGIPGVIYNGHADWVYEEDVMYTGQATWFNPDGSYLAFASYNDTEVESYSYYYFVDKSDPEDLYPELVDLKYPKTIEAPEAVTDDHILGGIIWPTTYEIAAHWLNRRQNYTVLSNGDFYVSTRWSMEQADGNIWQHLYLSMRVNGEIISSSITPGAFTVNNYVGMDESTLSYYFTRTVTDSPWQSQVHVVGAQARCLSCSLVLPDGGPCTWATATASRAGAFMTITCSSPNEPSATFIINPRDNAIVRNRLIGKNRPGSIITTVPLENGFPAPVRLFLPPGLDVNDPDTKYAMVFYVYSGPNTNTVYDTFTVGYHSYLTTSRNVIYMLADGRGSGLKGQDILYSLNNKLGTVEIEDHFVILRQVLERYAFIDPSRVGIWGHSYGGYATLLTLLHDDDHLFQCGRYMGLPTEEDNLAGYEAGDVTLLVDKLRGHDFYLMHGNADDNVHYQNAAKLMRALQERDIPFEQMSYPDEAHSLVGVNMHRYNAMNQYWAKCLRLANECNSEFYNLSTNGYSVSALSKDLKYLLLTSQVMKVYRYSRIAVYSVYDLESKSINKIGKGPLQAAVWGKGRSLAYIQNNNVYYVPDVTLPAVTTLTTEGTDSFKLLKDNFKLSEKFSKYNLPMALFNTISLGDDVMANVKLLLPPVIEKGQKYPMVVQYYNTYLAANRSFIVASIDVRGSKVLGVEAMHAVNNALGTVEVTDTLDAIRILETKYSFIDPKRVGVWGWSYGGFTTTMMLAKDDQNTIACGAAVAPVTSWLYYDSIYTERFMDLPQLNPTGYRNSDLMSMAETLRGRKYLLVHGSGDDNVHFQHSMQLAKELQHADIEFEQVSYTDENHSLRGVSRHFYHTLDRFWTHCFYP</sequence>
<gene>
    <name evidence="1" type="ORF">MSG28_002118</name>
</gene>
<protein>
    <submittedName>
        <fullName evidence="1">Uncharacterized protein</fullName>
    </submittedName>
</protein>
<proteinExistence type="predicted"/>
<reference evidence="1 2" key="1">
    <citation type="journal article" date="2022" name="Genome Biol. Evol.">
        <title>The Spruce Budworm Genome: Reconstructing the Evolutionary History of Antifreeze Proteins.</title>
        <authorList>
            <person name="Beliveau C."/>
            <person name="Gagne P."/>
            <person name="Picq S."/>
            <person name="Vernygora O."/>
            <person name="Keeling C.I."/>
            <person name="Pinkney K."/>
            <person name="Doucet D."/>
            <person name="Wen F."/>
            <person name="Johnston J.S."/>
            <person name="Maaroufi H."/>
            <person name="Boyle B."/>
            <person name="Laroche J."/>
            <person name="Dewar K."/>
            <person name="Juretic N."/>
            <person name="Blackburn G."/>
            <person name="Nisole A."/>
            <person name="Brunet B."/>
            <person name="Brandao M."/>
            <person name="Lumley L."/>
            <person name="Duan J."/>
            <person name="Quan G."/>
            <person name="Lucarotti C.J."/>
            <person name="Roe A.D."/>
            <person name="Sperling F.A.H."/>
            <person name="Levesque R.C."/>
            <person name="Cusson M."/>
        </authorList>
    </citation>
    <scope>NUCLEOTIDE SEQUENCE [LARGE SCALE GENOMIC DNA]</scope>
    <source>
        <strain evidence="1">Glfc:IPQL:Cfum</strain>
    </source>
</reference>
<dbReference type="EMBL" id="CM046103">
    <property type="protein sequence ID" value="KAI8427638.1"/>
    <property type="molecule type" value="Genomic_DNA"/>
</dbReference>
<dbReference type="Proteomes" id="UP001064048">
    <property type="component" value="Chromosome 3"/>
</dbReference>
<evidence type="ECO:0000313" key="2">
    <source>
        <dbReference type="Proteomes" id="UP001064048"/>
    </source>
</evidence>
<accession>A0ACC0JU48</accession>
<comment type="caution">
    <text evidence="1">The sequence shown here is derived from an EMBL/GenBank/DDBJ whole genome shotgun (WGS) entry which is preliminary data.</text>
</comment>
<keyword evidence="2" id="KW-1185">Reference proteome</keyword>
<name>A0ACC0JU48_CHOFU</name>
<evidence type="ECO:0000313" key="1">
    <source>
        <dbReference type="EMBL" id="KAI8427638.1"/>
    </source>
</evidence>